<evidence type="ECO:0000313" key="2">
    <source>
        <dbReference type="EMBL" id="GFH16671.1"/>
    </source>
</evidence>
<keyword evidence="3" id="KW-1185">Reference proteome</keyword>
<evidence type="ECO:0000313" key="3">
    <source>
        <dbReference type="Proteomes" id="UP000485058"/>
    </source>
</evidence>
<sequence length="244" mass="26707">MHGHRRPHQNNLPHDTARQLGGPRRAVRVGTSTAWVVASGDASLPLPCGDNRVQQSFARDLLRAWRGLRGDAVRDMGCGQALFLCGAAKLSPLGGAASTQQASLRVSARQVTCGSQPSRFRQEFRPAGNDSPAPGPLIIPLSEAVAHDDDEVPDPQYWTQSPHGAFRVPNPHAQYTRLAPIDTMPIGPAGNEAYYYFEMQSFYSKRWPGMRRSAEGEADYPWHQVESKGDTTALACSLQFMSKP</sequence>
<protein>
    <submittedName>
        <fullName evidence="2">Uncharacterized protein</fullName>
    </submittedName>
</protein>
<reference evidence="2 3" key="1">
    <citation type="submission" date="2020-02" db="EMBL/GenBank/DDBJ databases">
        <title>Draft genome sequence of Haematococcus lacustris strain NIES-144.</title>
        <authorList>
            <person name="Morimoto D."/>
            <person name="Nakagawa S."/>
            <person name="Yoshida T."/>
            <person name="Sawayama S."/>
        </authorList>
    </citation>
    <scope>NUCLEOTIDE SEQUENCE [LARGE SCALE GENOMIC DNA]</scope>
    <source>
        <strain evidence="2 3">NIES-144</strain>
    </source>
</reference>
<dbReference type="Proteomes" id="UP000485058">
    <property type="component" value="Unassembled WGS sequence"/>
</dbReference>
<feature type="region of interest" description="Disordered" evidence="1">
    <location>
        <begin position="1"/>
        <end position="24"/>
    </location>
</feature>
<name>A0A699Z3N5_HAELA</name>
<dbReference type="AlphaFoldDB" id="A0A699Z3N5"/>
<accession>A0A699Z3N5</accession>
<evidence type="ECO:0000256" key="1">
    <source>
        <dbReference type="SAM" id="MobiDB-lite"/>
    </source>
</evidence>
<comment type="caution">
    <text evidence="2">The sequence shown here is derived from an EMBL/GenBank/DDBJ whole genome shotgun (WGS) entry which is preliminary data.</text>
</comment>
<gene>
    <name evidence="2" type="ORF">HaLaN_13137</name>
</gene>
<proteinExistence type="predicted"/>
<organism evidence="2 3">
    <name type="scientific">Haematococcus lacustris</name>
    <name type="common">Green alga</name>
    <name type="synonym">Haematococcus pluvialis</name>
    <dbReference type="NCBI Taxonomy" id="44745"/>
    <lineage>
        <taxon>Eukaryota</taxon>
        <taxon>Viridiplantae</taxon>
        <taxon>Chlorophyta</taxon>
        <taxon>core chlorophytes</taxon>
        <taxon>Chlorophyceae</taxon>
        <taxon>CS clade</taxon>
        <taxon>Chlamydomonadales</taxon>
        <taxon>Haematococcaceae</taxon>
        <taxon>Haematococcus</taxon>
    </lineage>
</organism>
<dbReference type="EMBL" id="BLLF01001033">
    <property type="protein sequence ID" value="GFH16671.1"/>
    <property type="molecule type" value="Genomic_DNA"/>
</dbReference>